<dbReference type="GO" id="GO:0004175">
    <property type="term" value="F:endopeptidase activity"/>
    <property type="evidence" value="ECO:0007669"/>
    <property type="project" value="UniProtKB-ARBA"/>
</dbReference>
<evidence type="ECO:0000259" key="2">
    <source>
        <dbReference type="Pfam" id="PF02517"/>
    </source>
</evidence>
<dbReference type="GO" id="GO:0008237">
    <property type="term" value="F:metallopeptidase activity"/>
    <property type="evidence" value="ECO:0007669"/>
    <property type="project" value="UniProtKB-KW"/>
</dbReference>
<dbReference type="InterPro" id="IPR003675">
    <property type="entry name" value="Rce1/LyrA-like_dom"/>
</dbReference>
<reference evidence="4" key="1">
    <citation type="submission" date="2018-04" db="EMBL/GenBank/DDBJ databases">
        <authorList>
            <person name="Liu S."/>
            <person name="Wang Z."/>
            <person name="Li J."/>
        </authorList>
    </citation>
    <scope>NUCLEOTIDE SEQUENCE [LARGE SCALE GENOMIC DNA]</scope>
    <source>
        <strain evidence="4">S1194</strain>
    </source>
</reference>
<keyword evidence="3" id="KW-0645">Protease</keyword>
<dbReference type="EMBL" id="QEEX01000001">
    <property type="protein sequence ID" value="PWB97584.1"/>
    <property type="molecule type" value="Genomic_DNA"/>
</dbReference>
<sequence>MNYAFHRLARSAPKYAWWKAIVTGLIALGIYVVFTVIITVAMLIASFLDVGGVAAQFETLLFEGTIDNSQPVILAFSLATVALMLPSIILARLIMGPRPLGLISSVAGRLRWSWLGRLALPAIVVFAVTFGLQLFAIPPLFGDEIVGPQIGANTLALIIVTLLLVPVQATAEEYVFRGYLMQAIGGWLKHPAWAILLPVPLFMAGHIYDIWGLLDVGVFAVFAGWLVWRTGGLEAAIAAHVVNNGVIFLLAAVGMVDANTSEGTPFGVIATAITLGLFSWWVVRMHTRLGLERVRVVREPIPADVSVQVEPTPLSDSDGSEPRNL</sequence>
<organism evidence="3 4">
    <name type="scientific">Homoserinimonas hongtaonis</name>
    <dbReference type="NCBI Taxonomy" id="2079791"/>
    <lineage>
        <taxon>Bacteria</taxon>
        <taxon>Bacillati</taxon>
        <taxon>Actinomycetota</taxon>
        <taxon>Actinomycetes</taxon>
        <taxon>Micrococcales</taxon>
        <taxon>Microbacteriaceae</taxon>
        <taxon>Homoserinimonas</taxon>
    </lineage>
</organism>
<gene>
    <name evidence="3" type="ORF">DF220_06890</name>
</gene>
<feature type="transmembrane region" description="Helical" evidence="1">
    <location>
        <begin position="114"/>
        <end position="137"/>
    </location>
</feature>
<keyword evidence="3" id="KW-0482">Metalloprotease</keyword>
<comment type="caution">
    <text evidence="3">The sequence shown here is derived from an EMBL/GenBank/DDBJ whole genome shotgun (WGS) entry which is preliminary data.</text>
</comment>
<feature type="transmembrane region" description="Helical" evidence="1">
    <location>
        <begin position="72"/>
        <end position="94"/>
    </location>
</feature>
<dbReference type="GO" id="GO:0080120">
    <property type="term" value="P:CAAX-box protein maturation"/>
    <property type="evidence" value="ECO:0007669"/>
    <property type="project" value="UniProtKB-ARBA"/>
</dbReference>
<proteinExistence type="predicted"/>
<feature type="domain" description="CAAX prenyl protease 2/Lysostaphin resistance protein A-like" evidence="2">
    <location>
        <begin position="157"/>
        <end position="245"/>
    </location>
</feature>
<evidence type="ECO:0000256" key="1">
    <source>
        <dbReference type="SAM" id="Phobius"/>
    </source>
</evidence>
<dbReference type="GO" id="GO:0006508">
    <property type="term" value="P:proteolysis"/>
    <property type="evidence" value="ECO:0007669"/>
    <property type="project" value="UniProtKB-KW"/>
</dbReference>
<keyword evidence="3" id="KW-0378">Hydrolase</keyword>
<dbReference type="Proteomes" id="UP000244978">
    <property type="component" value="Unassembled WGS sequence"/>
</dbReference>
<protein>
    <submittedName>
        <fullName evidence="3">CPBP family intramembrane metalloprotease domain-containing protein</fullName>
    </submittedName>
</protein>
<feature type="transmembrane region" description="Helical" evidence="1">
    <location>
        <begin position="210"/>
        <end position="228"/>
    </location>
</feature>
<feature type="transmembrane region" description="Helical" evidence="1">
    <location>
        <begin position="179"/>
        <end position="204"/>
    </location>
</feature>
<accession>A0A2U1T121</accession>
<feature type="transmembrane region" description="Helical" evidence="1">
    <location>
        <begin position="21"/>
        <end position="48"/>
    </location>
</feature>
<evidence type="ECO:0000313" key="4">
    <source>
        <dbReference type="Proteomes" id="UP000244978"/>
    </source>
</evidence>
<evidence type="ECO:0000313" key="3">
    <source>
        <dbReference type="EMBL" id="PWB97584.1"/>
    </source>
</evidence>
<feature type="transmembrane region" description="Helical" evidence="1">
    <location>
        <begin position="235"/>
        <end position="254"/>
    </location>
</feature>
<dbReference type="Pfam" id="PF02517">
    <property type="entry name" value="Rce1-like"/>
    <property type="match status" value="1"/>
</dbReference>
<dbReference type="RefSeq" id="WP_108997497.1">
    <property type="nucleotide sequence ID" value="NZ_QEEX01000001.1"/>
</dbReference>
<keyword evidence="1" id="KW-0472">Membrane</keyword>
<feature type="transmembrane region" description="Helical" evidence="1">
    <location>
        <begin position="149"/>
        <end position="167"/>
    </location>
</feature>
<keyword evidence="1" id="KW-0812">Transmembrane</keyword>
<dbReference type="AlphaFoldDB" id="A0A2U1T121"/>
<name>A0A2U1T121_9MICO</name>
<keyword evidence="1" id="KW-1133">Transmembrane helix</keyword>
<feature type="transmembrane region" description="Helical" evidence="1">
    <location>
        <begin position="266"/>
        <end position="283"/>
    </location>
</feature>
<keyword evidence="4" id="KW-1185">Reference proteome</keyword>